<dbReference type="PROSITE" id="PS00108">
    <property type="entry name" value="PROTEIN_KINASE_ST"/>
    <property type="match status" value="1"/>
</dbReference>
<evidence type="ECO:0000256" key="3">
    <source>
        <dbReference type="ARBA" id="ARBA00022527"/>
    </source>
</evidence>
<feature type="compositionally biased region" description="Pro residues" evidence="16">
    <location>
        <begin position="263"/>
        <end position="272"/>
    </location>
</feature>
<dbReference type="Proteomes" id="UP000323597">
    <property type="component" value="Chromosome A11"/>
</dbReference>
<accession>A0A5D2X7V5</accession>
<organism evidence="20 21">
    <name type="scientific">Gossypium mustelinum</name>
    <name type="common">Cotton</name>
    <name type="synonym">Gossypium caicoense</name>
    <dbReference type="NCBI Taxonomy" id="34275"/>
    <lineage>
        <taxon>Eukaryota</taxon>
        <taxon>Viridiplantae</taxon>
        <taxon>Streptophyta</taxon>
        <taxon>Embryophyta</taxon>
        <taxon>Tracheophyta</taxon>
        <taxon>Spermatophyta</taxon>
        <taxon>Magnoliopsida</taxon>
        <taxon>eudicotyledons</taxon>
        <taxon>Gunneridae</taxon>
        <taxon>Pentapetalae</taxon>
        <taxon>rosids</taxon>
        <taxon>malvids</taxon>
        <taxon>Malvales</taxon>
        <taxon>Malvaceae</taxon>
        <taxon>Malvoideae</taxon>
        <taxon>Gossypium</taxon>
    </lineage>
</organism>
<evidence type="ECO:0000256" key="8">
    <source>
        <dbReference type="ARBA" id="ARBA00022777"/>
    </source>
</evidence>
<evidence type="ECO:0000313" key="20">
    <source>
        <dbReference type="EMBL" id="TYJ10019.1"/>
    </source>
</evidence>
<dbReference type="Pfam" id="PF00069">
    <property type="entry name" value="Pkinase"/>
    <property type="match status" value="1"/>
</dbReference>
<evidence type="ECO:0000256" key="14">
    <source>
        <dbReference type="ARBA" id="ARBA00048679"/>
    </source>
</evidence>
<dbReference type="GO" id="GO:0004674">
    <property type="term" value="F:protein serine/threonine kinase activity"/>
    <property type="evidence" value="ECO:0007669"/>
    <property type="project" value="UniProtKB-KW"/>
</dbReference>
<dbReference type="EC" id="2.7.11.1" evidence="2"/>
<dbReference type="PANTHER" id="PTHR46008:SF2">
    <property type="entry name" value="LEAF RUST 10 DISEASE-RESISTANCE LOCUS RECEPTOR-LIKE PROTEIN KINASE-LIKE 1.4"/>
    <property type="match status" value="1"/>
</dbReference>
<evidence type="ECO:0000256" key="13">
    <source>
        <dbReference type="ARBA" id="ARBA00047899"/>
    </source>
</evidence>
<dbReference type="InterPro" id="IPR008271">
    <property type="entry name" value="Ser/Thr_kinase_AS"/>
</dbReference>
<keyword evidence="5 17" id="KW-0812">Transmembrane</keyword>
<dbReference type="GO" id="GO:0005524">
    <property type="term" value="F:ATP binding"/>
    <property type="evidence" value="ECO:0007669"/>
    <property type="project" value="UniProtKB-UniRule"/>
</dbReference>
<feature type="chain" id="PRO_5022958507" description="non-specific serine/threonine protein kinase" evidence="18">
    <location>
        <begin position="30"/>
        <end position="701"/>
    </location>
</feature>
<feature type="region of interest" description="Disordered" evidence="16">
    <location>
        <begin position="320"/>
        <end position="346"/>
    </location>
</feature>
<dbReference type="PANTHER" id="PTHR46008">
    <property type="entry name" value="LEAF RUST 10 DISEASE-RESISTANCE LOCUS RECEPTOR-LIKE PROTEIN KINASE-LIKE 1.4"/>
    <property type="match status" value="1"/>
</dbReference>
<dbReference type="AlphaFoldDB" id="A0A5D2X7V5"/>
<evidence type="ECO:0000256" key="2">
    <source>
        <dbReference type="ARBA" id="ARBA00012513"/>
    </source>
</evidence>
<evidence type="ECO:0000256" key="17">
    <source>
        <dbReference type="SAM" id="Phobius"/>
    </source>
</evidence>
<feature type="signal peptide" evidence="18">
    <location>
        <begin position="1"/>
        <end position="29"/>
    </location>
</feature>
<evidence type="ECO:0000256" key="9">
    <source>
        <dbReference type="ARBA" id="ARBA00022840"/>
    </source>
</evidence>
<keyword evidence="3" id="KW-0723">Serine/threonine-protein kinase</keyword>
<keyword evidence="6 18" id="KW-0732">Signal</keyword>
<keyword evidence="9 15" id="KW-0067">ATP-binding</keyword>
<dbReference type="FunFam" id="1.10.510.10:FF:000161">
    <property type="entry name" value="Wall-associated receptor kinase-like 20"/>
    <property type="match status" value="1"/>
</dbReference>
<dbReference type="InterPro" id="IPR000719">
    <property type="entry name" value="Prot_kinase_dom"/>
</dbReference>
<dbReference type="Gene3D" id="3.30.200.20">
    <property type="entry name" value="Phosphorylase Kinase, domain 1"/>
    <property type="match status" value="1"/>
</dbReference>
<comment type="subcellular location">
    <subcellularLocation>
        <location evidence="1">Membrane</location>
        <topology evidence="1">Single-pass membrane protein</topology>
    </subcellularLocation>
</comment>
<gene>
    <name evidence="20" type="ORF">E1A91_A11G179200v1</name>
</gene>
<name>A0A5D2X7V5_GOSMU</name>
<evidence type="ECO:0000256" key="7">
    <source>
        <dbReference type="ARBA" id="ARBA00022741"/>
    </source>
</evidence>
<dbReference type="Pfam" id="PF14380">
    <property type="entry name" value="WAK_assoc"/>
    <property type="match status" value="1"/>
</dbReference>
<dbReference type="EMBL" id="CM017646">
    <property type="protein sequence ID" value="TYJ10019.1"/>
    <property type="molecule type" value="Genomic_DNA"/>
</dbReference>
<evidence type="ECO:0000256" key="15">
    <source>
        <dbReference type="PROSITE-ProRule" id="PRU10141"/>
    </source>
</evidence>
<evidence type="ECO:0000259" key="19">
    <source>
        <dbReference type="PROSITE" id="PS50011"/>
    </source>
</evidence>
<dbReference type="Pfam" id="PF13947">
    <property type="entry name" value="GUB_WAK_bind"/>
    <property type="match status" value="1"/>
</dbReference>
<feature type="transmembrane region" description="Helical" evidence="17">
    <location>
        <begin position="284"/>
        <end position="304"/>
    </location>
</feature>
<dbReference type="InterPro" id="IPR025287">
    <property type="entry name" value="WAK_GUB"/>
</dbReference>
<evidence type="ECO:0000313" key="21">
    <source>
        <dbReference type="Proteomes" id="UP000323597"/>
    </source>
</evidence>
<evidence type="ECO:0000256" key="1">
    <source>
        <dbReference type="ARBA" id="ARBA00004167"/>
    </source>
</evidence>
<protein>
    <recommendedName>
        <fullName evidence="2">non-specific serine/threonine protein kinase</fullName>
        <ecNumber evidence="2">2.7.11.1</ecNumber>
    </recommendedName>
</protein>
<keyword evidence="10 17" id="KW-1133">Transmembrane helix</keyword>
<sequence length="701" mass="78195">MISPSFSSPLPLPLFCLLFIMLGIPVSLTTPDYEREYEHLFQNRRNGTFKCGNITAGFPFRGGDREKECGHRDLELQCDSDITTMEIHGVRYRVLEIRPDRQILGISSEEVICPPPFPDDDWIPDSGVFTPGPGFASVTLFYDCPSHISPGLLFFACNKNDDYSNVSVAIANNSNIHPERCSDSANTSNLQNSLERLRNSTLDWKGALKTGFEVQWGKNYSEECWKCNSSGGACGFNFYDDQAFYCYCPPGNSTGHAGKECEPSPPSPLPPPHTDKKDGKVLKLGLALGAAGVIILIGIGTLCVRQHRRKKIVAQLISRDLPTSPSSKGPTTSTTNYSQSNSSYSTPKYDIERGSTYFGAHVFNYEELEEATDNFNPSKRLGEGGFGTVYYGVLRDGRVVAVKRLYENNFKRVHQYMNEIEILTPILHPNLVKLYGCTSRRSRELLLVYEYIPNGTVADHLHGKRSNSGLLTWHVRLRIAFETATALAFLHGKEVIHRDVKSNNILLDKNFHVKVADFGLSRLFPNDVTHVSTAPQGTPGYVDPEYHQCYHLTEKSDVYSFGVVLVELISAKKAVDISRHRHDINLANMAISRIQNQALHELVDPSLGFENDCVVKNTVTAVAGLAFRCLQQERDMRPSMEEVLEALKEIKDVRSGSDVVDIRPGTEVVDIKSDDVGLLKSIPPPFSPDYATDKWVQIKSM</sequence>
<dbReference type="PROSITE" id="PS50011">
    <property type="entry name" value="PROTEIN_KINASE_DOM"/>
    <property type="match status" value="1"/>
</dbReference>
<dbReference type="InterPro" id="IPR011009">
    <property type="entry name" value="Kinase-like_dom_sf"/>
</dbReference>
<feature type="region of interest" description="Disordered" evidence="16">
    <location>
        <begin position="257"/>
        <end position="276"/>
    </location>
</feature>
<evidence type="ECO:0000256" key="18">
    <source>
        <dbReference type="SAM" id="SignalP"/>
    </source>
</evidence>
<evidence type="ECO:0000256" key="6">
    <source>
        <dbReference type="ARBA" id="ARBA00022729"/>
    </source>
</evidence>
<feature type="domain" description="Protein kinase" evidence="19">
    <location>
        <begin position="375"/>
        <end position="650"/>
    </location>
</feature>
<comment type="catalytic activity">
    <reaction evidence="13">
        <text>L-threonyl-[protein] + ATP = O-phospho-L-threonyl-[protein] + ADP + H(+)</text>
        <dbReference type="Rhea" id="RHEA:46608"/>
        <dbReference type="Rhea" id="RHEA-COMP:11060"/>
        <dbReference type="Rhea" id="RHEA-COMP:11605"/>
        <dbReference type="ChEBI" id="CHEBI:15378"/>
        <dbReference type="ChEBI" id="CHEBI:30013"/>
        <dbReference type="ChEBI" id="CHEBI:30616"/>
        <dbReference type="ChEBI" id="CHEBI:61977"/>
        <dbReference type="ChEBI" id="CHEBI:456216"/>
        <dbReference type="EC" id="2.7.11.1"/>
    </reaction>
</comment>
<feature type="binding site" evidence="15">
    <location>
        <position position="403"/>
    </location>
    <ligand>
        <name>ATP</name>
        <dbReference type="ChEBI" id="CHEBI:30616"/>
    </ligand>
</feature>
<keyword evidence="7 15" id="KW-0547">Nucleotide-binding</keyword>
<evidence type="ECO:0000256" key="5">
    <source>
        <dbReference type="ARBA" id="ARBA00022692"/>
    </source>
</evidence>
<keyword evidence="11 17" id="KW-0472">Membrane</keyword>
<dbReference type="InterPro" id="IPR032872">
    <property type="entry name" value="WAK_assoc_C"/>
</dbReference>
<dbReference type="GO" id="GO:0030247">
    <property type="term" value="F:polysaccharide binding"/>
    <property type="evidence" value="ECO:0007669"/>
    <property type="project" value="InterPro"/>
</dbReference>
<proteinExistence type="predicted"/>
<dbReference type="GO" id="GO:0005886">
    <property type="term" value="C:plasma membrane"/>
    <property type="evidence" value="ECO:0007669"/>
    <property type="project" value="UniProtKB-ARBA"/>
</dbReference>
<dbReference type="SMART" id="SM00220">
    <property type="entry name" value="S_TKc"/>
    <property type="match status" value="1"/>
</dbReference>
<reference evidence="20 21" key="1">
    <citation type="submission" date="2019-07" db="EMBL/GenBank/DDBJ databases">
        <title>WGS assembly of Gossypium mustelinum.</title>
        <authorList>
            <person name="Chen Z.J."/>
            <person name="Sreedasyam A."/>
            <person name="Ando A."/>
            <person name="Song Q."/>
            <person name="De L."/>
            <person name="Hulse-Kemp A."/>
            <person name="Ding M."/>
            <person name="Ye W."/>
            <person name="Kirkbride R."/>
            <person name="Jenkins J."/>
            <person name="Plott C."/>
            <person name="Lovell J."/>
            <person name="Lin Y.-M."/>
            <person name="Vaughn R."/>
            <person name="Liu B."/>
            <person name="Li W."/>
            <person name="Simpson S."/>
            <person name="Scheffler B."/>
            <person name="Saski C."/>
            <person name="Grover C."/>
            <person name="Hu G."/>
            <person name="Conover J."/>
            <person name="Carlson J."/>
            <person name="Shu S."/>
            <person name="Boston L."/>
            <person name="Williams M."/>
            <person name="Peterson D."/>
            <person name="Mcgee K."/>
            <person name="Jones D."/>
            <person name="Wendel J."/>
            <person name="Stelly D."/>
            <person name="Grimwood J."/>
            <person name="Schmutz J."/>
        </authorList>
    </citation>
    <scope>NUCLEOTIDE SEQUENCE [LARGE SCALE GENOMIC DNA]</scope>
    <source>
        <strain evidence="20">1408120.09</strain>
    </source>
</reference>
<evidence type="ECO:0000256" key="4">
    <source>
        <dbReference type="ARBA" id="ARBA00022679"/>
    </source>
</evidence>
<evidence type="ECO:0000256" key="16">
    <source>
        <dbReference type="SAM" id="MobiDB-lite"/>
    </source>
</evidence>
<comment type="catalytic activity">
    <reaction evidence="14">
        <text>L-seryl-[protein] + ATP = O-phospho-L-seryl-[protein] + ADP + H(+)</text>
        <dbReference type="Rhea" id="RHEA:17989"/>
        <dbReference type="Rhea" id="RHEA-COMP:9863"/>
        <dbReference type="Rhea" id="RHEA-COMP:11604"/>
        <dbReference type="ChEBI" id="CHEBI:15378"/>
        <dbReference type="ChEBI" id="CHEBI:29999"/>
        <dbReference type="ChEBI" id="CHEBI:30616"/>
        <dbReference type="ChEBI" id="CHEBI:83421"/>
        <dbReference type="ChEBI" id="CHEBI:456216"/>
        <dbReference type="EC" id="2.7.11.1"/>
    </reaction>
</comment>
<dbReference type="InterPro" id="IPR017441">
    <property type="entry name" value="Protein_kinase_ATP_BS"/>
</dbReference>
<feature type="compositionally biased region" description="Low complexity" evidence="16">
    <location>
        <begin position="322"/>
        <end position="346"/>
    </location>
</feature>
<dbReference type="SUPFAM" id="SSF56112">
    <property type="entry name" value="Protein kinase-like (PK-like)"/>
    <property type="match status" value="1"/>
</dbReference>
<dbReference type="PROSITE" id="PS00107">
    <property type="entry name" value="PROTEIN_KINASE_ATP"/>
    <property type="match status" value="1"/>
</dbReference>
<keyword evidence="12" id="KW-0325">Glycoprotein</keyword>
<evidence type="ECO:0000256" key="12">
    <source>
        <dbReference type="ARBA" id="ARBA00023180"/>
    </source>
</evidence>
<keyword evidence="4" id="KW-0808">Transferase</keyword>
<dbReference type="Gene3D" id="1.10.510.10">
    <property type="entry name" value="Transferase(Phosphotransferase) domain 1"/>
    <property type="match status" value="1"/>
</dbReference>
<evidence type="ECO:0000256" key="10">
    <source>
        <dbReference type="ARBA" id="ARBA00022989"/>
    </source>
</evidence>
<keyword evidence="21" id="KW-1185">Reference proteome</keyword>
<keyword evidence="8" id="KW-0418">Kinase</keyword>
<evidence type="ECO:0000256" key="11">
    <source>
        <dbReference type="ARBA" id="ARBA00023136"/>
    </source>
</evidence>